<proteinExistence type="predicted"/>
<accession>A0A2R6PCN4</accession>
<organism evidence="2 3">
    <name type="scientific">Actinidia chinensis var. chinensis</name>
    <name type="common">Chinese soft-hair kiwi</name>
    <dbReference type="NCBI Taxonomy" id="1590841"/>
    <lineage>
        <taxon>Eukaryota</taxon>
        <taxon>Viridiplantae</taxon>
        <taxon>Streptophyta</taxon>
        <taxon>Embryophyta</taxon>
        <taxon>Tracheophyta</taxon>
        <taxon>Spermatophyta</taxon>
        <taxon>Magnoliopsida</taxon>
        <taxon>eudicotyledons</taxon>
        <taxon>Gunneridae</taxon>
        <taxon>Pentapetalae</taxon>
        <taxon>asterids</taxon>
        <taxon>Ericales</taxon>
        <taxon>Actinidiaceae</taxon>
        <taxon>Actinidia</taxon>
    </lineage>
</organism>
<reference evidence="2 3" key="1">
    <citation type="submission" date="2017-07" db="EMBL/GenBank/DDBJ databases">
        <title>An improved, manually edited Actinidia chinensis var. chinensis (kiwifruit) genome highlights the challenges associated with draft genomes and gene prediction in plants.</title>
        <authorList>
            <person name="Pilkington S."/>
            <person name="Crowhurst R."/>
            <person name="Hilario E."/>
            <person name="Nardozza S."/>
            <person name="Fraser L."/>
            <person name="Peng Y."/>
            <person name="Gunaseelan K."/>
            <person name="Simpson R."/>
            <person name="Tahir J."/>
            <person name="Deroles S."/>
            <person name="Templeton K."/>
            <person name="Luo Z."/>
            <person name="Davy M."/>
            <person name="Cheng C."/>
            <person name="Mcneilage M."/>
            <person name="Scaglione D."/>
            <person name="Liu Y."/>
            <person name="Zhang Q."/>
            <person name="Datson P."/>
            <person name="De Silva N."/>
            <person name="Gardiner S."/>
            <person name="Bassett H."/>
            <person name="Chagne D."/>
            <person name="Mccallum J."/>
            <person name="Dzierzon H."/>
            <person name="Deng C."/>
            <person name="Wang Y.-Y."/>
            <person name="Barron N."/>
            <person name="Manako K."/>
            <person name="Bowen J."/>
            <person name="Foster T."/>
            <person name="Erridge Z."/>
            <person name="Tiffin H."/>
            <person name="Waite C."/>
            <person name="Davies K."/>
            <person name="Grierson E."/>
            <person name="Laing W."/>
            <person name="Kirk R."/>
            <person name="Chen X."/>
            <person name="Wood M."/>
            <person name="Montefiori M."/>
            <person name="Brummell D."/>
            <person name="Schwinn K."/>
            <person name="Catanach A."/>
            <person name="Fullerton C."/>
            <person name="Li D."/>
            <person name="Meiyalaghan S."/>
            <person name="Nieuwenhuizen N."/>
            <person name="Read N."/>
            <person name="Prakash R."/>
            <person name="Hunter D."/>
            <person name="Zhang H."/>
            <person name="Mckenzie M."/>
            <person name="Knabel M."/>
            <person name="Harris A."/>
            <person name="Allan A."/>
            <person name="Chen A."/>
            <person name="Janssen B."/>
            <person name="Plunkett B."/>
            <person name="Dwamena C."/>
            <person name="Voogd C."/>
            <person name="Leif D."/>
            <person name="Lafferty D."/>
            <person name="Souleyre E."/>
            <person name="Varkonyi-Gasic E."/>
            <person name="Gambi F."/>
            <person name="Hanley J."/>
            <person name="Yao J.-L."/>
            <person name="Cheung J."/>
            <person name="David K."/>
            <person name="Warren B."/>
            <person name="Marsh K."/>
            <person name="Snowden K."/>
            <person name="Lin-Wang K."/>
            <person name="Brian L."/>
            <person name="Martinez-Sanchez M."/>
            <person name="Wang M."/>
            <person name="Ileperuma N."/>
            <person name="Macnee N."/>
            <person name="Campin R."/>
            <person name="Mcatee P."/>
            <person name="Drummond R."/>
            <person name="Espley R."/>
            <person name="Ireland H."/>
            <person name="Wu R."/>
            <person name="Atkinson R."/>
            <person name="Karunairetnam S."/>
            <person name="Bulley S."/>
            <person name="Chunkath S."/>
            <person name="Hanley Z."/>
            <person name="Storey R."/>
            <person name="Thrimawithana A."/>
            <person name="Thomson S."/>
            <person name="David C."/>
            <person name="Testolin R."/>
        </authorList>
    </citation>
    <scope>NUCLEOTIDE SEQUENCE [LARGE SCALE GENOMIC DNA]</scope>
    <source>
        <strain evidence="3">cv. Red5</strain>
        <tissue evidence="2">Young leaf</tissue>
    </source>
</reference>
<dbReference type="OrthoDB" id="780314at2759"/>
<keyword evidence="1" id="KW-0175">Coiled coil</keyword>
<dbReference type="Gramene" id="PSR89151">
    <property type="protein sequence ID" value="PSR89151"/>
    <property type="gene ID" value="CEY00_Acc29346"/>
</dbReference>
<comment type="caution">
    <text evidence="2">The sequence shown here is derived from an EMBL/GenBank/DDBJ whole genome shotgun (WGS) entry which is preliminary data.</text>
</comment>
<protein>
    <submittedName>
        <fullName evidence="2">Autophagy-related protein</fullName>
    </submittedName>
</protein>
<keyword evidence="3" id="KW-1185">Reference proteome</keyword>
<gene>
    <name evidence="2" type="ORF">CEY00_Acc29346</name>
</gene>
<reference evidence="3" key="2">
    <citation type="journal article" date="2018" name="BMC Genomics">
        <title>A manually annotated Actinidia chinensis var. chinensis (kiwifruit) genome highlights the challenges associated with draft genomes and gene prediction in plants.</title>
        <authorList>
            <person name="Pilkington S.M."/>
            <person name="Crowhurst R."/>
            <person name="Hilario E."/>
            <person name="Nardozza S."/>
            <person name="Fraser L."/>
            <person name="Peng Y."/>
            <person name="Gunaseelan K."/>
            <person name="Simpson R."/>
            <person name="Tahir J."/>
            <person name="Deroles S.C."/>
            <person name="Templeton K."/>
            <person name="Luo Z."/>
            <person name="Davy M."/>
            <person name="Cheng C."/>
            <person name="McNeilage M."/>
            <person name="Scaglione D."/>
            <person name="Liu Y."/>
            <person name="Zhang Q."/>
            <person name="Datson P."/>
            <person name="De Silva N."/>
            <person name="Gardiner S.E."/>
            <person name="Bassett H."/>
            <person name="Chagne D."/>
            <person name="McCallum J."/>
            <person name="Dzierzon H."/>
            <person name="Deng C."/>
            <person name="Wang Y.Y."/>
            <person name="Barron L."/>
            <person name="Manako K."/>
            <person name="Bowen J."/>
            <person name="Foster T.M."/>
            <person name="Erridge Z.A."/>
            <person name="Tiffin H."/>
            <person name="Waite C.N."/>
            <person name="Davies K.M."/>
            <person name="Grierson E.P."/>
            <person name="Laing W.A."/>
            <person name="Kirk R."/>
            <person name="Chen X."/>
            <person name="Wood M."/>
            <person name="Montefiori M."/>
            <person name="Brummell D.A."/>
            <person name="Schwinn K.E."/>
            <person name="Catanach A."/>
            <person name="Fullerton C."/>
            <person name="Li D."/>
            <person name="Meiyalaghan S."/>
            <person name="Nieuwenhuizen N."/>
            <person name="Read N."/>
            <person name="Prakash R."/>
            <person name="Hunter D."/>
            <person name="Zhang H."/>
            <person name="McKenzie M."/>
            <person name="Knabel M."/>
            <person name="Harris A."/>
            <person name="Allan A.C."/>
            <person name="Gleave A."/>
            <person name="Chen A."/>
            <person name="Janssen B.J."/>
            <person name="Plunkett B."/>
            <person name="Ampomah-Dwamena C."/>
            <person name="Voogd C."/>
            <person name="Leif D."/>
            <person name="Lafferty D."/>
            <person name="Souleyre E.J.F."/>
            <person name="Varkonyi-Gasic E."/>
            <person name="Gambi F."/>
            <person name="Hanley J."/>
            <person name="Yao J.L."/>
            <person name="Cheung J."/>
            <person name="David K.M."/>
            <person name="Warren B."/>
            <person name="Marsh K."/>
            <person name="Snowden K.C."/>
            <person name="Lin-Wang K."/>
            <person name="Brian L."/>
            <person name="Martinez-Sanchez M."/>
            <person name="Wang M."/>
            <person name="Ileperuma N."/>
            <person name="Macnee N."/>
            <person name="Campin R."/>
            <person name="McAtee P."/>
            <person name="Drummond R.S.M."/>
            <person name="Espley R.V."/>
            <person name="Ireland H.S."/>
            <person name="Wu R."/>
            <person name="Atkinson R.G."/>
            <person name="Karunairetnam S."/>
            <person name="Bulley S."/>
            <person name="Chunkath S."/>
            <person name="Hanley Z."/>
            <person name="Storey R."/>
            <person name="Thrimawithana A.H."/>
            <person name="Thomson S."/>
            <person name="David C."/>
            <person name="Testolin R."/>
            <person name="Huang H."/>
            <person name="Hellens R.P."/>
            <person name="Schaffer R.J."/>
        </authorList>
    </citation>
    <scope>NUCLEOTIDE SEQUENCE [LARGE SCALE GENOMIC DNA]</scope>
    <source>
        <strain evidence="3">cv. Red5</strain>
    </source>
</reference>
<dbReference type="InParanoid" id="A0A2R6PCN4"/>
<evidence type="ECO:0000313" key="2">
    <source>
        <dbReference type="EMBL" id="PSR89151.1"/>
    </source>
</evidence>
<dbReference type="Proteomes" id="UP000241394">
    <property type="component" value="Chromosome LG26"/>
</dbReference>
<dbReference type="OMA" id="DKREDCE"/>
<dbReference type="AlphaFoldDB" id="A0A2R6PCN4"/>
<name>A0A2R6PCN4_ACTCC</name>
<sequence>MDDSGAILCQISSLKDMLDQVNEEIEASIQVTREIESEIVKCSEAESALSIRESELAKMVYMLDYEISGLISVTADSRTSANHLEEDLRCLRMKFDEIVKRVINMRDGFTTSCLDFQRNIDKGQNDVLRDLLLEKEFLENELHLLSKKNNTLQNSMLAFVEEILEDLHGSNSALHVELENGKIENEKLLKDIDELKTTLLSTIQFDNDWCDQVSEIQNQHSKSN</sequence>
<dbReference type="EMBL" id="NKQK01000026">
    <property type="protein sequence ID" value="PSR89151.1"/>
    <property type="molecule type" value="Genomic_DNA"/>
</dbReference>
<evidence type="ECO:0000313" key="3">
    <source>
        <dbReference type="Proteomes" id="UP000241394"/>
    </source>
</evidence>
<feature type="coiled-coil region" evidence="1">
    <location>
        <begin position="128"/>
        <end position="198"/>
    </location>
</feature>
<feature type="coiled-coil region" evidence="1">
    <location>
        <begin position="11"/>
        <end position="38"/>
    </location>
</feature>
<evidence type="ECO:0000256" key="1">
    <source>
        <dbReference type="SAM" id="Coils"/>
    </source>
</evidence>